<evidence type="ECO:0000313" key="2">
    <source>
        <dbReference type="EMBL" id="PIK60862.1"/>
    </source>
</evidence>
<accession>A0A2G8LKY0</accession>
<keyword evidence="3" id="KW-1185">Reference proteome</keyword>
<reference evidence="2 3" key="1">
    <citation type="journal article" date="2017" name="PLoS Biol.">
        <title>The sea cucumber genome provides insights into morphological evolution and visceral regeneration.</title>
        <authorList>
            <person name="Zhang X."/>
            <person name="Sun L."/>
            <person name="Yuan J."/>
            <person name="Sun Y."/>
            <person name="Gao Y."/>
            <person name="Zhang L."/>
            <person name="Li S."/>
            <person name="Dai H."/>
            <person name="Hamel J.F."/>
            <person name="Liu C."/>
            <person name="Yu Y."/>
            <person name="Liu S."/>
            <person name="Lin W."/>
            <person name="Guo K."/>
            <person name="Jin S."/>
            <person name="Xu P."/>
            <person name="Storey K.B."/>
            <person name="Huan P."/>
            <person name="Zhang T."/>
            <person name="Zhou Y."/>
            <person name="Zhang J."/>
            <person name="Lin C."/>
            <person name="Li X."/>
            <person name="Xing L."/>
            <person name="Huo D."/>
            <person name="Sun M."/>
            <person name="Wang L."/>
            <person name="Mercier A."/>
            <person name="Li F."/>
            <person name="Yang H."/>
            <person name="Xiang J."/>
        </authorList>
    </citation>
    <scope>NUCLEOTIDE SEQUENCE [LARGE SCALE GENOMIC DNA]</scope>
    <source>
        <strain evidence="2">Shaxun</strain>
        <tissue evidence="2">Muscle</tissue>
    </source>
</reference>
<protein>
    <submittedName>
        <fullName evidence="2">Uncharacterized protein</fullName>
    </submittedName>
</protein>
<dbReference type="Proteomes" id="UP000230750">
    <property type="component" value="Unassembled WGS sequence"/>
</dbReference>
<evidence type="ECO:0000313" key="3">
    <source>
        <dbReference type="Proteomes" id="UP000230750"/>
    </source>
</evidence>
<organism evidence="2 3">
    <name type="scientific">Stichopus japonicus</name>
    <name type="common">Sea cucumber</name>
    <dbReference type="NCBI Taxonomy" id="307972"/>
    <lineage>
        <taxon>Eukaryota</taxon>
        <taxon>Metazoa</taxon>
        <taxon>Echinodermata</taxon>
        <taxon>Eleutherozoa</taxon>
        <taxon>Echinozoa</taxon>
        <taxon>Holothuroidea</taxon>
        <taxon>Aspidochirotacea</taxon>
        <taxon>Aspidochirotida</taxon>
        <taxon>Stichopodidae</taxon>
        <taxon>Apostichopus</taxon>
    </lineage>
</organism>
<gene>
    <name evidence="2" type="ORF">BSL78_02178</name>
</gene>
<sequence>MTKCVQSRFSVDLVLFALIKKLPQVCSDTSFKLFRKTSNGYELYQPATPKKNRFASTQGQQGSIPKPGNQESFVLIGRNVHQWRYSLDYNLSEEETKAPNLTNPQTWGVTLHCSLVCDKQFGKLNACDANLSKENSNSRFEMRERFVEKTPHHLSLVWFVSL</sequence>
<name>A0A2G8LKY0_STIJA</name>
<proteinExistence type="predicted"/>
<feature type="compositionally biased region" description="Polar residues" evidence="1">
    <location>
        <begin position="54"/>
        <end position="63"/>
    </location>
</feature>
<dbReference type="EMBL" id="MRZV01000045">
    <property type="protein sequence ID" value="PIK60862.1"/>
    <property type="molecule type" value="Genomic_DNA"/>
</dbReference>
<evidence type="ECO:0000256" key="1">
    <source>
        <dbReference type="SAM" id="MobiDB-lite"/>
    </source>
</evidence>
<comment type="caution">
    <text evidence="2">The sequence shown here is derived from an EMBL/GenBank/DDBJ whole genome shotgun (WGS) entry which is preliminary data.</text>
</comment>
<feature type="region of interest" description="Disordered" evidence="1">
    <location>
        <begin position="50"/>
        <end position="69"/>
    </location>
</feature>
<dbReference type="AlphaFoldDB" id="A0A2G8LKY0"/>